<dbReference type="Proteomes" id="UP000765509">
    <property type="component" value="Unassembled WGS sequence"/>
</dbReference>
<dbReference type="AlphaFoldDB" id="A0A9Q3BIY4"/>
<sequence length="104" mass="11624">MSQPWRQAGHYQSLPIEDLPTLNQQGGFMEDPLNTVSNLNTAQYRKNPSTGANTCIGYTNTGLHLKYRFLQPTIMGSQHSSSRLAVFQIYQPPFTHLGGFPPTN</sequence>
<name>A0A9Q3BIY4_9BASI</name>
<evidence type="ECO:0000313" key="2">
    <source>
        <dbReference type="EMBL" id="MBW0466162.1"/>
    </source>
</evidence>
<comment type="caution">
    <text evidence="2">The sequence shown here is derived from an EMBL/GenBank/DDBJ whole genome shotgun (WGS) entry which is preliminary data.</text>
</comment>
<accession>A0A9Q3BIY4</accession>
<protein>
    <submittedName>
        <fullName evidence="2">Uncharacterized protein</fullName>
    </submittedName>
</protein>
<reference evidence="2" key="1">
    <citation type="submission" date="2021-03" db="EMBL/GenBank/DDBJ databases">
        <title>Draft genome sequence of rust myrtle Austropuccinia psidii MF-1, a brazilian biotype.</title>
        <authorList>
            <person name="Quecine M.C."/>
            <person name="Pachon D.M.R."/>
            <person name="Bonatelli M.L."/>
            <person name="Correr F.H."/>
            <person name="Franceschini L.M."/>
            <person name="Leite T.F."/>
            <person name="Margarido G.R.A."/>
            <person name="Almeida C.A."/>
            <person name="Ferrarezi J.A."/>
            <person name="Labate C.A."/>
        </authorList>
    </citation>
    <scope>NUCLEOTIDE SEQUENCE</scope>
    <source>
        <strain evidence="2">MF-1</strain>
    </source>
</reference>
<evidence type="ECO:0000313" key="3">
    <source>
        <dbReference type="Proteomes" id="UP000765509"/>
    </source>
</evidence>
<gene>
    <name evidence="2" type="ORF">O181_005877</name>
</gene>
<feature type="region of interest" description="Disordered" evidence="1">
    <location>
        <begin position="1"/>
        <end position="30"/>
    </location>
</feature>
<evidence type="ECO:0000256" key="1">
    <source>
        <dbReference type="SAM" id="MobiDB-lite"/>
    </source>
</evidence>
<proteinExistence type="predicted"/>
<dbReference type="EMBL" id="AVOT02001228">
    <property type="protein sequence ID" value="MBW0466162.1"/>
    <property type="molecule type" value="Genomic_DNA"/>
</dbReference>
<organism evidence="2 3">
    <name type="scientific">Austropuccinia psidii MF-1</name>
    <dbReference type="NCBI Taxonomy" id="1389203"/>
    <lineage>
        <taxon>Eukaryota</taxon>
        <taxon>Fungi</taxon>
        <taxon>Dikarya</taxon>
        <taxon>Basidiomycota</taxon>
        <taxon>Pucciniomycotina</taxon>
        <taxon>Pucciniomycetes</taxon>
        <taxon>Pucciniales</taxon>
        <taxon>Sphaerophragmiaceae</taxon>
        <taxon>Austropuccinia</taxon>
    </lineage>
</organism>
<keyword evidence="3" id="KW-1185">Reference proteome</keyword>